<dbReference type="Pfam" id="PF08990">
    <property type="entry name" value="Docking"/>
    <property type="match status" value="1"/>
</dbReference>
<dbReference type="PROSITE" id="PS50075">
    <property type="entry name" value="CARRIER"/>
    <property type="match status" value="5"/>
</dbReference>
<dbReference type="PROSITE" id="PS52019">
    <property type="entry name" value="PKS_MFAS_DH"/>
    <property type="match status" value="2"/>
</dbReference>
<dbReference type="PROSITE" id="PS00012">
    <property type="entry name" value="PHOSPHOPANTETHEINE"/>
    <property type="match status" value="5"/>
</dbReference>
<dbReference type="GO" id="GO:0004315">
    <property type="term" value="F:3-oxoacyl-[acyl-carrier-protein] synthase activity"/>
    <property type="evidence" value="ECO:0007669"/>
    <property type="project" value="InterPro"/>
</dbReference>
<keyword evidence="8" id="KW-0012">Acyltransferase</keyword>
<dbReference type="InterPro" id="IPR050091">
    <property type="entry name" value="PKS_NRPS_Biosynth_Enz"/>
</dbReference>
<dbReference type="Pfam" id="PF18369">
    <property type="entry name" value="PKS_DE"/>
    <property type="match status" value="2"/>
</dbReference>
<dbReference type="InterPro" id="IPR036291">
    <property type="entry name" value="NAD(P)-bd_dom_sf"/>
</dbReference>
<dbReference type="SUPFAM" id="SSF53901">
    <property type="entry name" value="Thiolase-like"/>
    <property type="match status" value="6"/>
</dbReference>
<dbReference type="InterPro" id="IPR013154">
    <property type="entry name" value="ADH-like_N"/>
</dbReference>
<feature type="domain" description="Ketosynthase family 3 (KS3)" evidence="11">
    <location>
        <begin position="3383"/>
        <end position="3793"/>
    </location>
</feature>
<feature type="active site" description="Proton donor; for dehydratase activity" evidence="9">
    <location>
        <position position="5815"/>
    </location>
</feature>
<dbReference type="InterPro" id="IPR049551">
    <property type="entry name" value="PKS_DH_C"/>
</dbReference>
<dbReference type="InterPro" id="IPR014043">
    <property type="entry name" value="Acyl_transferase_dom"/>
</dbReference>
<dbReference type="SUPFAM" id="SSF51735">
    <property type="entry name" value="NAD(P)-binding Rossmann-fold domains"/>
    <property type="match status" value="11"/>
</dbReference>
<dbReference type="GO" id="GO:0033068">
    <property type="term" value="P:macrolide biosynthetic process"/>
    <property type="evidence" value="ECO:0007669"/>
    <property type="project" value="UniProtKB-ARBA"/>
</dbReference>
<reference evidence="13 14" key="1">
    <citation type="submission" date="2019-03" db="EMBL/GenBank/DDBJ databases">
        <title>Sequencing the genomes of 1000 actinobacteria strains.</title>
        <authorList>
            <person name="Klenk H.-P."/>
        </authorList>
    </citation>
    <scope>NUCLEOTIDE SEQUENCE [LARGE SCALE GENOMIC DNA]</scope>
    <source>
        <strain evidence="13 14">DSM 43805</strain>
    </source>
</reference>
<dbReference type="InterPro" id="IPR015083">
    <property type="entry name" value="NorB/c/GfsB-D-like_docking"/>
</dbReference>
<dbReference type="PANTHER" id="PTHR43775:SF51">
    <property type="entry name" value="INACTIVE PHENOLPHTHIOCEROL SYNTHESIS POLYKETIDE SYNTHASE TYPE I PKS1-RELATED"/>
    <property type="match status" value="1"/>
</dbReference>
<protein>
    <submittedName>
        <fullName evidence="13">Acyl transferase domain-containing protein</fullName>
    </submittedName>
</protein>
<feature type="domain" description="Carrier" evidence="10">
    <location>
        <begin position="1354"/>
        <end position="1429"/>
    </location>
</feature>
<feature type="domain" description="Carrier" evidence="10">
    <location>
        <begin position="7718"/>
        <end position="7793"/>
    </location>
</feature>
<dbReference type="Pfam" id="PF02801">
    <property type="entry name" value="Ketoacyl-synt_C"/>
    <property type="match status" value="5"/>
</dbReference>
<feature type="active site" description="Proton acceptor; for dehydratase activity" evidence="9">
    <location>
        <position position="5653"/>
    </location>
</feature>
<dbReference type="Gene3D" id="3.10.129.110">
    <property type="entry name" value="Polyketide synthase dehydratase"/>
    <property type="match status" value="2"/>
</dbReference>
<dbReference type="Pfam" id="PF00698">
    <property type="entry name" value="Acyl_transf_1"/>
    <property type="match status" value="5"/>
</dbReference>
<sequence length="7991" mass="831134">MTIEDRLREYLKRATMDLHETSSRLADVEGRLREPIAIVGMGCRFPGGADTPEQLWELLSEGRDAALGFPTDRGWGEQITGGDFVTEGGFLSDAAGFDAAFFGISPREATAMDPQQRLLLEISWEAIERSGIDPTGLKGSKTGVYVGISNQDYAALLSAAVAGNDGYGLTGTGASLLSGRLAYTLGLEGPAVSVDTACSSSLVALHLAVQALRAGECNLALAGGVTVMSTPAVFMEFSRQGGLAPDGRCKAFAEAADGTGWGEGAGVLVLERLSDARSNGHHVLAVVRGSAVNQDGASNGLTAPNGPSQRRVIRAALANARVAAEEVDAVEGHGTGTRLGDPIEAQALLATYGQERPKNRPLLLGSVKSNIGHTQAAAGVAGVMKMVLAMRNGVLPRTLHVDTPSSHVDWSAGAIELLTETQPWQVDGRPRRAGVSAFGISGTNAHVIIEEAEPEPAVDAGPSVLPGGVVPWMLSGRVEEALHDQAARLRQFVTDEPDLDLVWLGRALATTRAHLAHRAVVLGADRTALAGALSDLDNGPGVVRGVSTGDTRLAFLFSGQGSQRPGMGLGLYEAFPAYAAAFDEVCAALDMPLREVIVGDSLDQTSFTQPALFAVQVALFRLYESWGVTPAALGGHSIGLIAAAHVAGVLDLADAARLVKARGRLMQDLPAGGAMVALDASQAEAEALIAGYTDRVGVAAVNGPKSTVISGDEALVEELAARWPGRSRRLQVSHAFHSPLMEPMLAAFGDVLAELTWHAPQLPVVGGEVGNPEFWVRHAREAVPFHDMVTELDGHLFVEIGPDATLTAMASESRDWVPTLRRDRDEPQSVMAALAGIHVHGGTVDWAKLFGGGPAQLLGLPTYAFQRERYWPELSPRTSVDGLTGLTADFWEAVRRQDADAVLPALASLRERQTRSELAGWRYRLEWSRLAAPEARLSGSWAVLGGENARSEEWTEALTAAGAQVVAGEWPPGLAGAVFLAGSGPDCAAELLEVMRSMPEPARLWVVTQGAVEPVTDPWQGQLWGLGRVFGSESPDRWGGLIDLSASSSPADAVPMLAGRRGENQVAVRPDGVFGLRLRPAATTSGTGWRPSGTVLITGGTGALGVRTALWAAAEGAQRVVLLSRRGITAPGAADAVRQLAEAGIAVQVVAADVADRAALDAIVARTPGLDAVVHTAGVLDDGMIGTLTPERLATVARAKVDAVRALDDATADRNLSAFVLFSSMAALIGSPGQGNYAAANGFLDAYALHRRAQGAPMVSIGWGAWAGGGLGDSDLVRGRRPGMDPAVAVTALAHALDSDGYLAVVQADWARLVADGRGVPAWLSELPDVGPVVGEESPLATQIGQADPGERPAIVLGVVRRHAAVVLGHADANAVEAGTAFRELGFDSLTAVELRNRLAAVTGLALPATLVFDYPTPLILAEHLVAELTGASAQVAPATAAVALLDEPIAIVGMSCRFPGGVDSPQQLWDLLAAEGDGITAFPADRGWDLSVLSDGSSATDRGGFLDDAAGFDAAFFGISPREALAMDPQQRLLLETSWQALEDAGVDPVGLRGTDTGVYMGTNGQDYPALLSMAGSDGDGFVGTGNAASVISGRLAYALGLEGPAVSVDTACSSSLVALHMAGQALRSGECGLALAGGVTVMATPGLFVEFSRQGGLAADGHCKAFAEEADGTGWGEGVGVLVLERLSDARRNGHRVLAVVRGTAINQDGASNGLTAPNGPSQQRVIRQALANAGLNAADVDAVEAHGTGTKLGDPIEAQALLATYGQNRPEDKPLWLGSVKSNIGHTQAAAGVAGLIKMVLAMHHGVLPKTLYADTPSSHVDWSAGNVRLLTSQRPWEAGGRPRRAGVSSFGISGTNAHVILEEAGPSPVSESRVLPVVPWLVSARGERALEEQVSRLREFEAADPVAVGRALAFGRALLPHRAVLVGSETVTGVAAADVRVALMFSGQGSQRPGMGLGLYEVFPVYAAAFDEVCAALDMPLREVISEASQLDQTSFTQPALFAVQVALYRLYESWGVRPAALGGHSIGLIAAAHVAGVLDLADAARLVKARGRLMQDLPAGGAMVALDASQAEAEALIAGHSDRVGVAAVNGPKSTVISGDEAVVEELAARWSGRSRRLKVSHAFHSPLMEPMLAEFAAVLSELTWHAPELPVVGGEVDRPEFWVRHAREAVPFHDMVTELSGHLFVEIGPDATLSAMAADAGVWLPALRRDRDEPRTAVAALAGIHAHGGTVDWKALLGDGPTLAPGLPTYPFQHERFWPRVSGTWSGDARALGLNSADHPLVGAAVWPADGDGVLLTGRLSLAAQPWLADHIVFGSAILPGTAFTEMVIWAADQVGCAVIDELTLQTPLVVPAQGGVQVQVWVGDADESGRRPVNVYSRPEQGEGPWTRHATGVLSPEEAALAVEPLAWPTAEPVDIDGAYERLNQAGYAYGPVFQGLRGVWRSDAAVYAEVALPDQAEADRFGLHPALLDAATHAIGVGGLLDGERALLPFAWNGVRLHASGANTLRVRLTRHEDIPDAVRVAAFDLAGQPVLTAESLLLRAPSSPAAAPDATRSLFAVELFPLPTAPGAAGTDPLSTSRVVVWSPPAGDVAASVSAALSRVQEWLADPSSDDARLVVLTRGASDGADLAAAAVWGLVRSAQSEHPDRFVLLDTDGPGEPSDELVRVVVASGEPELVLRDGVLHARRLVRVAGGVLAVRAGERLAMSEPGALDNLTAVPYAQALAPLAGGQVRVAVCAQGLNFRDVLVGLGMYPDPGAVMGGELAGVVLEVASDVDTLAVGDRVFGIGAGLGPVVVTDARLVARVPGGWSLTDAASVPVVFLTAFYALRDLAGVRPGQRILIHAGAGGVGMAAIQLALAWGLEVYATASPGKWEVLYGLGVARERVASSRDLGFRQKFAGGVDVVLNALTGEFIDASLDVLAPGGWFLEMGKADLRDPEGVNYRAFDLMEAGPERLGEMLAELLDMFADGGAELLPMTVFEVSRAVAALRYLQAARHVGKVVLRYPAPDPDGTVLITGGTGVLGSMLARHLAGSHGIGELLLLSRRGPHSDGTAALAADLAEAGTRVHVMVCDASEQAGLRTLLANRRLTGVVHTAGVLDDATVESLTPQRVATVLRAKADAAWNLHELTREADLAWFVSYSSASATFGSPGQGNYAAANAFLDALAQHRQALGLPGQSLAWGLWADRSAMTGHLGESDRARMDRGGAHALSREQGMALFDAAIGDGRPVLVPIGLDVSALRRTAATEVPPLLRALAGKSRRAAAVAGLSGELAGLTGPDRERTVLELVRAQAAVVLGHADGQAVDADAVFRDLGFDSLTAVELRNRLGAASGVRLPATLVFDYPTPRVLTRFLIDELTGSGPQTAVAVAAAAPIDEPIAIVGMSCRFPGGVEDPQQLWNLLAAGGDGITAIPADRGWPETDDATRGGFLTDVAGFDAGFFGISPREALAMDPQQRLLLEGVWQALEDAGIDPVGLRGSDTGVYVGIASSGYGLGADIGEGHVMTGSTTSVASGRVAYTLGLEGPAVSVDTACSSSLVALHLASQALRSGECGMALAGGVTVLATPGIFVEFAQQGGLSPDGRCKAFSDEADGTGWSEGVGILVLERLSDARRNGHQILAVVRGSAVNQDGASNGLTAPNGPSQQRVIRQALANAGLNPADVDAVEAHGTGTKLGDPIEAQALLATYGRDRPEDRPLWLGSVKSNIGHTQSAAGVAGIIKMVLAMRNGVLPQTLHAETPSSHVDWSAGEIELLTAARPWAVNGRPRRAGVSSFGISGTNAHVILEEAGPSPVSEGPALPVVPWLVSARSESALREQALRLRRFVEERPVLDLAQVGRALLSGRARLPHRAVVLGSDRGMLLDGLADLDRSPAVVTGVAGAGARVALMFSGQGSQRPGMGLGLYEAFPAYAVAFDEVSAALDMPLREVISGDSLDETSYTQPALFAVQVALFRLYESWGVTPAALGGHSIGLIAAAHVAGVLDLADAARLVKTRGRLMQQLPAGGAMVALDASQAEAEALIAGHTDRVGVAAVNGPSSTVISGDEVLVEELAARWSGRSRRLKVSHAFHSPLMEPMLAEFAAVLSELAWHAPQLPVVGGEVDEPEFWVRHAREAVPFHDMVTELDGHLFVEIGPDATLSAMAADAGTWLPVLRRDREEPLTALAAAAGIHAHGGSVDWTALLGTGPVPRLDLPTYAFQRERYWPRMREFVPAVDSVDAQFWQAVQRGDGAALANTLQVDEQGLTSLLPALARWRQGRKDREVLDGWRYQVTWAPVTVPAARLEGTWLVRGEDVDGRVRRMLVEAGASVEGDDPVGVVVVPGGDPIGELIALLREPGTARVWVLSRDAAVWGFGRVAALEYPQRWGGLVEVPDGPLGGAVAAVLAGGGEDQVSVRPDGVFARRLVRVPAMAAAQVWQPRGAVLITGGTGGLGGHVARWVAANGAGHVILTSRRGVTSGSLVAELAESGTRVSVLACDVADRQALTAALAPFGAINAVVHAAGVSQATAIAETGSEVLAGVWTGKVEGLRALHEVLVEGGHPLDKVVLFSSISAVWGSGGQAVYAAANAYLDGYAATHPNTTSVAWGPWAGDGMADAGTVSELRRRGVRALDPRLALQALADAVGRGVSSVCVADVDWARFTEVFTVTRPSKLFADLPEARPVVPAGGPARGEFATRVLQTEADRRPAMVLAVVREQAATVLGHRDAAAIEAGTAFRDMGFDSLTAVELRNRLAAETGLTLPATLVFDYPTPAVLAEFLLGELTGSAAQAAPVTAAVALIDEPIAIVGMSCRFPGGVSSPEQLWELLAAGGDGIGGFPADRGWDLSVVADGSSATGQGGFLADAAGFDAAFFGISPREAVAMDPQQRMLLETSWQALEDAGIDPVGLRGSDTGVYVGVSASGYGIGADTGEGHGLTGSTTSVASGRVAYTLGLEGPAVSVDTACSSSLVALHMAGQALRSGECSLALAGGVTVLTSPAVFVEFTRQGGLAPDGRCKPFADAADGTGWSEGVGVLVLERLSDARRNGHDVLAVVRGTAVNQDGASNGLTAPNGPSQQRVIRQALANAGLNASDVDAVEAHGTGTRLGDPIEAQALLATYGQNRTTDRPLWLGSVKSNIGHTQSAAGVAGIIKMVLAMRHGRLPRTLHVDTPSSHVNWSAGAIELLTAAQSWETEGRPRRAGVSSFGISGTNAHVILEEAAPEPVHAPVTPLPVVPWVVSARSEAALLEQVARLREFPAADPMAVGRALAFGRAQLPHRAALVGSEMVTGVAAAGARVAFMFSGQGSQRLGMGLGLYDAFPVYAAAFDQVCAELDMPLREVIAGRPGLLDQTAYTQPALFAMQVALYRLLDSWGVRSAALGGHSIGLIAAAHVAGVLDLADAARLVKARGRLMQQLPAGGAMVALDASQAAAEQLIAGHTDRVGVAAVNGPSSTVISGDEETVLALAARWPGRSRRLQVSHAFHSPLMEPMLAEFAAVLAELTWNPPQLPVVGGEVDNPEFWVRHAREAVPFHDMVTELEGHVFVEIGPDATLSAMAADAGTWLPALRRDRDEPQAALTAAAGVHVHGGPLDWTALLGAGPARRAGLPAYPFQHVRYWPRNAGARSGDAGGLGLTAADHPLLGAAVWLADGDGVLLTGRLSLTAQPWLADHVVLGSVLLPATAFVEVGVWAADQVGCAVVDELTLQAPLVVPPQGGVQVQVWVGDADESGRRPINVYARPEQGDGPWVRHATGVLASQGAAETPASQAWPPAEAQPVNIDDAYEGLAAGGYGYGPTFQGLRAVWTSGSEVYAEVSLPDDADADRFGLHPALLDAATHAIGVGGLLGGDRTQLPFAWNGVRLYAAGAKTLRVKLTRHEQIPGAVTVAAFDLRGEPVLAAESLVMREVTTDQMSDPAADAARSLFVVELFPLPGAAGPVRGAGPLGVTVWSPAAPEAEAALRRVQEWLADPGSADKRLVVLTRGASDGTDLGAAAVWGLVRSAQSEHPDRFVLVDTDRPDQPSEELLRQIVASGEPELVLRDDVLHTRRLVRATPSGTSAAQPTGTVLITGGTGALGAMLARHVAATREVGRLVLLSRRGALADGTSRLAADLAETGVRVQVTACDAGDRTALTEVLAGEELTGVVHTAGVLDDATVESLTPERLATVLRAKADAAWNLHELTLDADLAWFVLYSSASATLGAPGQGNYAAANAYLDALAQHRRAAGRPATSLAWGPWAERSSMTGNLGGNDLARLARGGIGVLSREQGLALFDAAVADDRPALVPIRLDLGGLRRAGAGIPPLLRGLAGTVRRTAAGRATDLLGTLAALSAAERERTVLDLVRVQAAVVLGHAGSQAVQSDAAFRDLGFDSLTAVELRNRLATATGLRLPATLLFDYPNPRALARFLLDGMTGSAAGAATVAPAVALIDEPIAIVGMSCRFPGGADSPQQLWQLLADGRDAISDFPADRGWDLATLYDPTGERPGTSYINQGGFVTDVAGFDAGFFGISPREAVDMDPQHRLLLESVWESLEDAGIDPTGLRGSDTGVYVGIASVGYGFGADDSESHLLTGTSTSVASGRVAYTLGLEGPAVSLDTACSSSLVTLHLASQALRSGECSLALAGGVTVSALPGAYIEFSRQRGLAADGRCKPFSDAADGTNWAEGVGMLALERLSDARRNGHQVLAVVRGSAINQDGASNGLTAPNGPSQQRVIRQALANAGLTAADIDAVEAHGTGTKLGDPIEAQALLATYGQGRPEDRPLWLGAIKSNIGHTQAAAGVAGIMKMVLALRNGRLPKTLHVDTPSSQIDWTAGAIELLTESRPWEANGRPRRAGVSSFGISGTNAHVILEEPEPAPVASPANLPVVPMPLSARSEQALTEQVARMRQFVASRPEVTGDEVGRALVFGRAQLPYRTVLVGSDSASGVATPDARVAFLFSGQGSQRPGMGLGLYEAFPVYAAAFDEVCAALDMPLREVIVGDSLDETSYTQPALFAVQVALFRLYESWGVRPAALGGHSIGLIAAAHVAGVLDLADAARLVKARGRLMQQLPAGGAMVALDASQAEAEALIAGHTDRVGVAAVNGPKSTVISGDEAVVEQLAARWAGRSRRLKVSHAFHSPLMEPMLAEFADVLAELTWHAPQLPVVGGEVDQPEFWVRHAREAVPFHDMVTELDGHLFVEIGPDATLSAMAADTGTWLPVLRRDRDEAHTAVVALGGVWAHGGPVDWTALLGSAPVPRLDLPTYPFQRRRYWLESNLVRPAATDPADAQFWQAVQQGDGAALAGTLGVDEQGVTALLPALARWRQGRKDRALLDGWRYQVTWSPVTVPAARLDGTWLVHGDDVDGRVRRMLVEAGASVEGDDPVGVVVVPGGDPIGELIALLQEPGTARVWVLSRDAAVWGFGRVAALEYPQRWGGLVEVPDGPLSSAVAAVLAGGGGEDQVSVRPDGVFARRLVHAPASASQQVWWPRGTVLITGGTGGLGGHVARWVTAEHVVLTSRRGITSGPLVAELAESGKRVTVLACDVADRQALTAVLAPLGPINAVVHAAGVEQSTVIDQLDAAARAEVWSGKVDGLRNLHEVLVDGGHPLEAVVLFSSIAGIWGSGGQAMYAAANAFLDDYAAGHPNTTSVAWGPWAGDGMAGANVAAELRRRGVRTIDPRLAVRAMAEAVGQGVSSVCVADVDWARFAPVFTVARPSRLLGDLPEVRTALAAAEPAADAPTSGLAGRVRAAAPAQRPGIVLTMVREQAAAVLGHGETAAVETGTAFREMGFDSLTAVELRNRMATATGLTLPAGLVFDYPTPLALAEFLVAELAGSVVQAAPAAPAVALLDEPIAIVGMSCQFPGGVSSPAQLWEFLAAGGDGIGAFPADRGWDLSVLPDGLRVPDQGGFLAGAVSFDAGFFGISPREALAMDPQQRFCWSRRGRLWRMPGWIRWGCGVRTPVCMWAPTVRTIRCSSGWPGSDGEGFLSTGNAASVMSGRLAYTLGLEGPAVSVDTACSSSLVALHMAGQA</sequence>
<feature type="region of interest" description="N-terminal hotdog fold" evidence="9">
    <location>
        <begin position="2285"/>
        <end position="2408"/>
    </location>
</feature>
<dbReference type="PROSITE" id="PS00606">
    <property type="entry name" value="KS3_1"/>
    <property type="match status" value="6"/>
</dbReference>
<dbReference type="InterPro" id="IPR020841">
    <property type="entry name" value="PKS_Beta-ketoAc_synthase_dom"/>
</dbReference>
<comment type="cofactor">
    <cofactor evidence="1">
        <name>pantetheine 4'-phosphate</name>
        <dbReference type="ChEBI" id="CHEBI:47942"/>
    </cofactor>
</comment>
<evidence type="ECO:0000256" key="3">
    <source>
        <dbReference type="ARBA" id="ARBA00022450"/>
    </source>
</evidence>
<dbReference type="Gene3D" id="3.30.70.3290">
    <property type="match status" value="5"/>
</dbReference>
<feature type="region of interest" description="C-terminal hotdog fold" evidence="9">
    <location>
        <begin position="5756"/>
        <end position="5894"/>
    </location>
</feature>
<dbReference type="InterPro" id="IPR042104">
    <property type="entry name" value="PKS_dehydratase_sf"/>
</dbReference>
<dbReference type="InterPro" id="IPR036299">
    <property type="entry name" value="Polyketide_synth_docking_sf"/>
</dbReference>
<evidence type="ECO:0000313" key="14">
    <source>
        <dbReference type="Proteomes" id="UP000294901"/>
    </source>
</evidence>
<dbReference type="InterPro" id="IPR016036">
    <property type="entry name" value="Malonyl_transacylase_ACP-bd"/>
</dbReference>
<feature type="domain" description="Ketosynthase family 3 (KS3)" evidence="11">
    <location>
        <begin position="1447"/>
        <end position="1867"/>
    </location>
</feature>
<dbReference type="SUPFAM" id="SSF55048">
    <property type="entry name" value="Probable ACP-binding domain of malonyl-CoA ACP transacylase"/>
    <property type="match status" value="5"/>
</dbReference>
<dbReference type="Gene3D" id="3.90.180.10">
    <property type="entry name" value="Medium-chain alcohol dehydrogenases, catalytic domain"/>
    <property type="match status" value="1"/>
</dbReference>
<keyword evidence="14" id="KW-1185">Reference proteome</keyword>
<evidence type="ECO:0000256" key="1">
    <source>
        <dbReference type="ARBA" id="ARBA00001957"/>
    </source>
</evidence>
<dbReference type="InterPro" id="IPR057326">
    <property type="entry name" value="KR_dom"/>
</dbReference>
<dbReference type="SMART" id="SM01294">
    <property type="entry name" value="PKS_PP_betabranch"/>
    <property type="match status" value="5"/>
</dbReference>
<feature type="region of interest" description="N-terminal hotdog fold" evidence="9">
    <location>
        <begin position="5621"/>
        <end position="5744"/>
    </location>
</feature>
<dbReference type="SMART" id="SM00823">
    <property type="entry name" value="PKS_PP"/>
    <property type="match status" value="5"/>
</dbReference>
<feature type="domain" description="Carrier" evidence="10">
    <location>
        <begin position="4692"/>
        <end position="4767"/>
    </location>
</feature>
<dbReference type="Gene3D" id="3.40.50.720">
    <property type="entry name" value="NAD(P)-binding Rossmann-like Domain"/>
    <property type="match status" value="7"/>
</dbReference>
<feature type="domain" description="Carrier" evidence="10">
    <location>
        <begin position="6317"/>
        <end position="6392"/>
    </location>
</feature>
<dbReference type="Gene3D" id="3.40.47.10">
    <property type="match status" value="6"/>
</dbReference>
<dbReference type="InterPro" id="IPR006162">
    <property type="entry name" value="Ppantetheine_attach_site"/>
</dbReference>
<dbReference type="SMART" id="SM00825">
    <property type="entry name" value="PKS_KS"/>
    <property type="match status" value="5"/>
</dbReference>
<keyword evidence="7" id="KW-0511">Multifunctional enzyme</keyword>
<dbReference type="InterPro" id="IPR020806">
    <property type="entry name" value="PKS_PP-bd"/>
</dbReference>
<evidence type="ECO:0000313" key="13">
    <source>
        <dbReference type="EMBL" id="TDO36447.1"/>
    </source>
</evidence>
<dbReference type="Proteomes" id="UP000294901">
    <property type="component" value="Unassembled WGS sequence"/>
</dbReference>
<dbReference type="InterPro" id="IPR009081">
    <property type="entry name" value="PP-bd_ACP"/>
</dbReference>
<dbReference type="Pfam" id="PF00550">
    <property type="entry name" value="PP-binding"/>
    <property type="match status" value="5"/>
</dbReference>
<dbReference type="Pfam" id="PF00109">
    <property type="entry name" value="ketoacyl-synt"/>
    <property type="match status" value="6"/>
</dbReference>
<dbReference type="FunFam" id="1.10.1200.10:FF:000007">
    <property type="entry name" value="Probable polyketide synthase pks17"/>
    <property type="match status" value="5"/>
</dbReference>
<evidence type="ECO:0000256" key="2">
    <source>
        <dbReference type="ARBA" id="ARBA00004792"/>
    </source>
</evidence>
<name>A0A4R6JL02_9ACTN</name>
<dbReference type="InterPro" id="IPR049900">
    <property type="entry name" value="PKS_mFAS_DH"/>
</dbReference>
<dbReference type="Gene3D" id="3.40.366.10">
    <property type="entry name" value="Malonyl-Coenzyme A Acyl Carrier Protein, domain 2"/>
    <property type="match status" value="5"/>
</dbReference>
<keyword evidence="3" id="KW-0596">Phosphopantetheine</keyword>
<dbReference type="CDD" id="cd05195">
    <property type="entry name" value="enoyl_red"/>
    <property type="match status" value="1"/>
</dbReference>
<keyword evidence="4" id="KW-0597">Phosphoprotein</keyword>
<feature type="domain" description="Ketosynthase family 3 (KS3)" evidence="11">
    <location>
        <begin position="6410"/>
        <end position="6832"/>
    </location>
</feature>
<dbReference type="InterPro" id="IPR020843">
    <property type="entry name" value="ER"/>
</dbReference>
<dbReference type="Pfam" id="PF13602">
    <property type="entry name" value="ADH_zinc_N_2"/>
    <property type="match status" value="1"/>
</dbReference>
<feature type="domain" description="Ketosynthase family 3 (KS3)" evidence="11">
    <location>
        <begin position="33"/>
        <end position="451"/>
    </location>
</feature>
<evidence type="ECO:0000259" key="11">
    <source>
        <dbReference type="PROSITE" id="PS52004"/>
    </source>
</evidence>
<feature type="domain" description="Ketosynthase family 3 (KS3)" evidence="11">
    <location>
        <begin position="7811"/>
        <end position="7991"/>
    </location>
</feature>
<keyword evidence="6" id="KW-0045">Antibiotic biosynthesis</keyword>
<dbReference type="FunFam" id="3.40.47.10:FF:000019">
    <property type="entry name" value="Polyketide synthase type I"/>
    <property type="match status" value="5"/>
</dbReference>
<dbReference type="Pfam" id="PF14765">
    <property type="entry name" value="PS-DH"/>
    <property type="match status" value="2"/>
</dbReference>
<feature type="region of interest" description="C-terminal hotdog fold" evidence="9">
    <location>
        <begin position="2418"/>
        <end position="2556"/>
    </location>
</feature>
<dbReference type="SMART" id="SM00827">
    <property type="entry name" value="PKS_AT"/>
    <property type="match status" value="5"/>
</dbReference>
<dbReference type="Pfam" id="PF21089">
    <property type="entry name" value="PKS_DH_N"/>
    <property type="match status" value="2"/>
</dbReference>
<dbReference type="GO" id="GO:0006633">
    <property type="term" value="P:fatty acid biosynthetic process"/>
    <property type="evidence" value="ECO:0007669"/>
    <property type="project" value="InterPro"/>
</dbReference>
<dbReference type="InterPro" id="IPR018201">
    <property type="entry name" value="Ketoacyl_synth_AS"/>
</dbReference>
<dbReference type="PANTHER" id="PTHR43775">
    <property type="entry name" value="FATTY ACID SYNTHASE"/>
    <property type="match status" value="1"/>
</dbReference>
<dbReference type="InterPro" id="IPR020807">
    <property type="entry name" value="PKS_DH"/>
</dbReference>
<evidence type="ECO:0000256" key="4">
    <source>
        <dbReference type="ARBA" id="ARBA00022553"/>
    </source>
</evidence>
<accession>A0A4R6JL02</accession>
<dbReference type="SMART" id="SM00826">
    <property type="entry name" value="PKS_DH"/>
    <property type="match status" value="2"/>
</dbReference>
<dbReference type="Gene3D" id="1.10.1200.10">
    <property type="entry name" value="ACP-like"/>
    <property type="match status" value="5"/>
</dbReference>
<dbReference type="CDD" id="cd00833">
    <property type="entry name" value="PKS"/>
    <property type="match status" value="6"/>
</dbReference>
<dbReference type="InterPro" id="IPR014031">
    <property type="entry name" value="Ketoacyl_synth_C"/>
</dbReference>
<evidence type="ECO:0000259" key="10">
    <source>
        <dbReference type="PROSITE" id="PS50075"/>
    </source>
</evidence>
<dbReference type="SUPFAM" id="SSF47336">
    <property type="entry name" value="ACP-like"/>
    <property type="match status" value="5"/>
</dbReference>
<feature type="domain" description="Carrier" evidence="10">
    <location>
        <begin position="3290"/>
        <end position="3365"/>
    </location>
</feature>
<evidence type="ECO:0000256" key="6">
    <source>
        <dbReference type="ARBA" id="ARBA00023194"/>
    </source>
</evidence>
<dbReference type="EMBL" id="SNWR01000001">
    <property type="protein sequence ID" value="TDO36447.1"/>
    <property type="molecule type" value="Genomic_DNA"/>
</dbReference>
<comment type="pathway">
    <text evidence="2">Antibiotic biosynthesis.</text>
</comment>
<dbReference type="SMART" id="SM00829">
    <property type="entry name" value="PKS_ER"/>
    <property type="match status" value="1"/>
</dbReference>
<organism evidence="13 14">
    <name type="scientific">Paractinoplanes brasiliensis</name>
    <dbReference type="NCBI Taxonomy" id="52695"/>
    <lineage>
        <taxon>Bacteria</taxon>
        <taxon>Bacillati</taxon>
        <taxon>Actinomycetota</taxon>
        <taxon>Actinomycetes</taxon>
        <taxon>Micromonosporales</taxon>
        <taxon>Micromonosporaceae</taxon>
        <taxon>Paractinoplanes</taxon>
    </lineage>
</organism>
<evidence type="ECO:0000256" key="9">
    <source>
        <dbReference type="PROSITE-ProRule" id="PRU01363"/>
    </source>
</evidence>
<dbReference type="GO" id="GO:0004312">
    <property type="term" value="F:fatty acid synthase activity"/>
    <property type="evidence" value="ECO:0007669"/>
    <property type="project" value="TreeGrafter"/>
</dbReference>
<dbReference type="Pfam" id="PF22953">
    <property type="entry name" value="SpnB_Rossmann"/>
    <property type="match status" value="2"/>
</dbReference>
<dbReference type="InterPro" id="IPR011032">
    <property type="entry name" value="GroES-like_sf"/>
</dbReference>
<comment type="caution">
    <text evidence="13">The sequence shown here is derived from an EMBL/GenBank/DDBJ whole genome shotgun (WGS) entry which is preliminary data.</text>
</comment>
<dbReference type="InterPro" id="IPR016039">
    <property type="entry name" value="Thiolase-like"/>
</dbReference>
<dbReference type="Pfam" id="PF08240">
    <property type="entry name" value="ADH_N"/>
    <property type="match status" value="1"/>
</dbReference>
<dbReference type="SUPFAM" id="SSF101173">
    <property type="entry name" value="Docking domain B of the erythromycin polyketide synthase (DEBS)"/>
    <property type="match status" value="1"/>
</dbReference>
<feature type="domain" description="Ketosynthase family 3 (KS3)" evidence="11">
    <location>
        <begin position="4785"/>
        <end position="5201"/>
    </location>
</feature>
<dbReference type="InterPro" id="IPR041618">
    <property type="entry name" value="PKS_DE"/>
</dbReference>
<dbReference type="GO" id="GO:0031177">
    <property type="term" value="F:phosphopantetheine binding"/>
    <property type="evidence" value="ECO:0007669"/>
    <property type="project" value="InterPro"/>
</dbReference>
<dbReference type="InterPro" id="IPR013968">
    <property type="entry name" value="PKS_KR"/>
</dbReference>
<dbReference type="InterPro" id="IPR049552">
    <property type="entry name" value="PKS_DH_N"/>
</dbReference>
<feature type="active site" description="Proton donor; for dehydratase activity" evidence="9">
    <location>
        <position position="2477"/>
    </location>
</feature>
<dbReference type="CDD" id="cd08952">
    <property type="entry name" value="KR_1_SDR_x"/>
    <property type="match status" value="3"/>
</dbReference>
<dbReference type="SUPFAM" id="SSF50129">
    <property type="entry name" value="GroES-like"/>
    <property type="match status" value="1"/>
</dbReference>
<dbReference type="InterPro" id="IPR055123">
    <property type="entry name" value="SpnB-like_Rossmann"/>
</dbReference>
<keyword evidence="5 13" id="KW-0808">Transferase</keyword>
<dbReference type="CDD" id="cd08956">
    <property type="entry name" value="KR_3_FAS_SDR_x"/>
    <property type="match status" value="2"/>
</dbReference>
<feature type="domain" description="PKS/mFAS DH" evidence="12">
    <location>
        <begin position="2285"/>
        <end position="2556"/>
    </location>
</feature>
<dbReference type="RefSeq" id="WP_279536844.1">
    <property type="nucleotide sequence ID" value="NZ_SNWR01000001.1"/>
</dbReference>
<dbReference type="InterPro" id="IPR014030">
    <property type="entry name" value="Ketoacyl_synth_N"/>
</dbReference>
<dbReference type="InterPro" id="IPR036736">
    <property type="entry name" value="ACP-like_sf"/>
</dbReference>
<dbReference type="SMART" id="SM00822">
    <property type="entry name" value="PKS_KR"/>
    <property type="match status" value="5"/>
</dbReference>
<gene>
    <name evidence="13" type="ORF">C8E87_0001</name>
</gene>
<proteinExistence type="predicted"/>
<evidence type="ECO:0000256" key="8">
    <source>
        <dbReference type="ARBA" id="ARBA00023315"/>
    </source>
</evidence>
<dbReference type="Pfam" id="PF08659">
    <property type="entry name" value="KR"/>
    <property type="match status" value="5"/>
</dbReference>
<dbReference type="NCBIfam" id="NF045894">
    <property type="entry name" value="PKS_plus_SDR"/>
    <property type="match status" value="1"/>
</dbReference>
<dbReference type="InterPro" id="IPR001227">
    <property type="entry name" value="Ac_transferase_dom_sf"/>
</dbReference>
<evidence type="ECO:0000256" key="7">
    <source>
        <dbReference type="ARBA" id="ARBA00023268"/>
    </source>
</evidence>
<dbReference type="InterPro" id="IPR032821">
    <property type="entry name" value="PKS_assoc"/>
</dbReference>
<feature type="active site" description="Proton acceptor; for dehydratase activity" evidence="9">
    <location>
        <position position="2317"/>
    </location>
</feature>
<dbReference type="InterPro" id="IPR016035">
    <property type="entry name" value="Acyl_Trfase/lysoPLipase"/>
</dbReference>
<feature type="domain" description="PKS/mFAS DH" evidence="12">
    <location>
        <begin position="5621"/>
        <end position="5894"/>
    </location>
</feature>
<evidence type="ECO:0000259" key="12">
    <source>
        <dbReference type="PROSITE" id="PS52019"/>
    </source>
</evidence>
<dbReference type="Pfam" id="PF16197">
    <property type="entry name" value="KAsynt_C_assoc"/>
    <property type="match status" value="5"/>
</dbReference>
<feature type="non-terminal residue" evidence="13">
    <location>
        <position position="7991"/>
    </location>
</feature>
<dbReference type="GO" id="GO:0016491">
    <property type="term" value="F:oxidoreductase activity"/>
    <property type="evidence" value="ECO:0007669"/>
    <property type="project" value="InterPro"/>
</dbReference>
<dbReference type="SUPFAM" id="SSF52151">
    <property type="entry name" value="FabD/lysophospholipase-like"/>
    <property type="match status" value="5"/>
</dbReference>
<evidence type="ECO:0000256" key="5">
    <source>
        <dbReference type="ARBA" id="ARBA00022679"/>
    </source>
</evidence>
<dbReference type="Gene3D" id="6.10.140.1830">
    <property type="match status" value="2"/>
</dbReference>
<dbReference type="PROSITE" id="PS52004">
    <property type="entry name" value="KS3_2"/>
    <property type="match status" value="6"/>
</dbReference>